<comment type="caution">
    <text evidence="1">The sequence shown here is derived from an EMBL/GenBank/DDBJ whole genome shotgun (WGS) entry which is preliminary data.</text>
</comment>
<reference evidence="1 2" key="1">
    <citation type="journal article" date="2022" name="Hortic Res">
        <title>A haplotype resolved chromosomal level avocado genome allows analysis of novel avocado genes.</title>
        <authorList>
            <person name="Nath O."/>
            <person name="Fletcher S.J."/>
            <person name="Hayward A."/>
            <person name="Shaw L.M."/>
            <person name="Masouleh A.K."/>
            <person name="Furtado A."/>
            <person name="Henry R.J."/>
            <person name="Mitter N."/>
        </authorList>
    </citation>
    <scope>NUCLEOTIDE SEQUENCE [LARGE SCALE GENOMIC DNA]</scope>
    <source>
        <strain evidence="2">cv. Hass</strain>
    </source>
</reference>
<protein>
    <submittedName>
        <fullName evidence="1">Uncharacterized protein</fullName>
    </submittedName>
</protein>
<dbReference type="EMBL" id="CM056811">
    <property type="protein sequence ID" value="KAJ8635427.1"/>
    <property type="molecule type" value="Genomic_DNA"/>
</dbReference>
<evidence type="ECO:0000313" key="2">
    <source>
        <dbReference type="Proteomes" id="UP001234297"/>
    </source>
</evidence>
<gene>
    <name evidence="1" type="ORF">MRB53_009694</name>
</gene>
<proteinExistence type="predicted"/>
<dbReference type="Proteomes" id="UP001234297">
    <property type="component" value="Chromosome 3"/>
</dbReference>
<name>A0ACC2LPS4_PERAE</name>
<keyword evidence="2" id="KW-1185">Reference proteome</keyword>
<sequence length="90" mass="9738">MNFSRKFSRSVTNVGTLVSTYKATVKQLPGLKIAVSPSVLSFKSVNEKHSIVVTVTGKVLFDANVISTSLVWSDGVYSVRSPIVIYTNTA</sequence>
<accession>A0ACC2LPS4</accession>
<evidence type="ECO:0000313" key="1">
    <source>
        <dbReference type="EMBL" id="KAJ8635427.1"/>
    </source>
</evidence>
<organism evidence="1 2">
    <name type="scientific">Persea americana</name>
    <name type="common">Avocado</name>
    <dbReference type="NCBI Taxonomy" id="3435"/>
    <lineage>
        <taxon>Eukaryota</taxon>
        <taxon>Viridiplantae</taxon>
        <taxon>Streptophyta</taxon>
        <taxon>Embryophyta</taxon>
        <taxon>Tracheophyta</taxon>
        <taxon>Spermatophyta</taxon>
        <taxon>Magnoliopsida</taxon>
        <taxon>Magnoliidae</taxon>
        <taxon>Laurales</taxon>
        <taxon>Lauraceae</taxon>
        <taxon>Persea</taxon>
    </lineage>
</organism>